<dbReference type="Proteomes" id="UP001230649">
    <property type="component" value="Unassembled WGS sequence"/>
</dbReference>
<comment type="caution">
    <text evidence="1">The sequence shown here is derived from an EMBL/GenBank/DDBJ whole genome shotgun (WGS) entry which is preliminary data.</text>
</comment>
<gene>
    <name evidence="1" type="ORF">QFC20_007425</name>
</gene>
<accession>A0ACC2V055</accession>
<evidence type="ECO:0000313" key="2">
    <source>
        <dbReference type="Proteomes" id="UP001230649"/>
    </source>
</evidence>
<evidence type="ECO:0000313" key="1">
    <source>
        <dbReference type="EMBL" id="KAJ9092251.1"/>
    </source>
</evidence>
<name>A0ACC2V055_9TREE</name>
<proteinExistence type="predicted"/>
<reference evidence="1" key="1">
    <citation type="submission" date="2023-04" db="EMBL/GenBank/DDBJ databases">
        <title>Draft Genome sequencing of Naganishia species isolated from polar environments using Oxford Nanopore Technology.</title>
        <authorList>
            <person name="Leo P."/>
            <person name="Venkateswaran K."/>
        </authorList>
    </citation>
    <scope>NUCLEOTIDE SEQUENCE</scope>
    <source>
        <strain evidence="1">MNA-CCFEE 5262</strain>
    </source>
</reference>
<keyword evidence="2" id="KW-1185">Reference proteome</keyword>
<dbReference type="EMBL" id="JASBWS010000180">
    <property type="protein sequence ID" value="KAJ9092251.1"/>
    <property type="molecule type" value="Genomic_DNA"/>
</dbReference>
<protein>
    <submittedName>
        <fullName evidence="1">Uncharacterized protein</fullName>
    </submittedName>
</protein>
<sequence length="71" mass="8223">MFKYATAKRFLDAARNHLEETPEIWDGVKREEAREAIANVREELKRAGDLVRRGQACEWGKEDLSQTGDLF</sequence>
<organism evidence="1 2">
    <name type="scientific">Naganishia adeliensis</name>
    <dbReference type="NCBI Taxonomy" id="92952"/>
    <lineage>
        <taxon>Eukaryota</taxon>
        <taxon>Fungi</taxon>
        <taxon>Dikarya</taxon>
        <taxon>Basidiomycota</taxon>
        <taxon>Agaricomycotina</taxon>
        <taxon>Tremellomycetes</taxon>
        <taxon>Filobasidiales</taxon>
        <taxon>Filobasidiaceae</taxon>
        <taxon>Naganishia</taxon>
    </lineage>
</organism>